<sequence length="90" mass="9765">MAFSPQTGLLTSERGQPLELAVPGPNRASCQGRVHDPSVPFRARWVAHQEGKVGASASGRDMLWMAHCRMPSKGCSLRRDSRSSLCRTGS</sequence>
<proteinExistence type="predicted"/>
<name>A0A480GTH8_PIG</name>
<reference evidence="2" key="1">
    <citation type="journal article" date="2019" name="PeerJ">
        <title>Genes of the pig, Sus scrofa, reconstructed with EvidentialGene.</title>
        <authorList>
            <person name="Gilbert D.G."/>
        </authorList>
    </citation>
    <scope>NUCLEOTIDE SEQUENCE</scope>
</reference>
<organism evidence="2">
    <name type="scientific">Sus scrofa</name>
    <name type="common">Pig</name>
    <dbReference type="NCBI Taxonomy" id="9823"/>
    <lineage>
        <taxon>Eukaryota</taxon>
        <taxon>Metazoa</taxon>
        <taxon>Chordata</taxon>
        <taxon>Craniata</taxon>
        <taxon>Vertebrata</taxon>
        <taxon>Euteleostomi</taxon>
        <taxon>Mammalia</taxon>
        <taxon>Eutheria</taxon>
        <taxon>Laurasiatheria</taxon>
        <taxon>Artiodactyla</taxon>
        <taxon>Suina</taxon>
        <taxon>Suidae</taxon>
        <taxon>Sus</taxon>
    </lineage>
</organism>
<evidence type="ECO:0000256" key="1">
    <source>
        <dbReference type="SAM" id="MobiDB-lite"/>
    </source>
</evidence>
<dbReference type="EMBL" id="DQIR01059913">
    <property type="protein sequence ID" value="HDA15389.1"/>
    <property type="molecule type" value="Transcribed_RNA"/>
</dbReference>
<feature type="region of interest" description="Disordered" evidence="1">
    <location>
        <begin position="1"/>
        <end position="32"/>
    </location>
</feature>
<dbReference type="AlphaFoldDB" id="A0A480GTH8"/>
<feature type="compositionally biased region" description="Polar residues" evidence="1">
    <location>
        <begin position="1"/>
        <end position="14"/>
    </location>
</feature>
<protein>
    <submittedName>
        <fullName evidence="2">Autoimmune regulator</fullName>
    </submittedName>
</protein>
<dbReference type="EMBL" id="DQIR01044812">
    <property type="protein sequence ID" value="HDA00288.1"/>
    <property type="molecule type" value="Transcribed_RNA"/>
</dbReference>
<accession>A0A480GTH8</accession>
<evidence type="ECO:0000313" key="2">
    <source>
        <dbReference type="EMBL" id="HDA15389.1"/>
    </source>
</evidence>